<dbReference type="Gene3D" id="1.20.58.110">
    <property type="entry name" value="Ribosomal protein S20"/>
    <property type="match status" value="1"/>
</dbReference>
<feature type="region of interest" description="Disordered" evidence="9">
    <location>
        <begin position="1"/>
        <end position="28"/>
    </location>
</feature>
<keyword evidence="5 8" id="KW-0689">Ribosomal protein</keyword>
<evidence type="ECO:0000256" key="7">
    <source>
        <dbReference type="ARBA" id="ARBA00035136"/>
    </source>
</evidence>
<evidence type="ECO:0000256" key="3">
    <source>
        <dbReference type="ARBA" id="ARBA00022730"/>
    </source>
</evidence>
<dbReference type="GO" id="GO:0003735">
    <property type="term" value="F:structural constituent of ribosome"/>
    <property type="evidence" value="ECO:0007669"/>
    <property type="project" value="InterPro"/>
</dbReference>
<dbReference type="HAMAP" id="MF_00500">
    <property type="entry name" value="Ribosomal_bS20"/>
    <property type="match status" value="1"/>
</dbReference>
<dbReference type="Proteomes" id="UP000548632">
    <property type="component" value="Unassembled WGS sequence"/>
</dbReference>
<dbReference type="PANTHER" id="PTHR33398:SF1">
    <property type="entry name" value="SMALL RIBOSOMAL SUBUNIT PROTEIN BS20C"/>
    <property type="match status" value="1"/>
</dbReference>
<dbReference type="PANTHER" id="PTHR33398">
    <property type="entry name" value="30S RIBOSOMAL PROTEIN S20"/>
    <property type="match status" value="1"/>
</dbReference>
<dbReference type="Pfam" id="PF01649">
    <property type="entry name" value="Ribosomal_S20p"/>
    <property type="match status" value="1"/>
</dbReference>
<evidence type="ECO:0000313" key="11">
    <source>
        <dbReference type="Proteomes" id="UP000548632"/>
    </source>
</evidence>
<dbReference type="InterPro" id="IPR036510">
    <property type="entry name" value="Ribosomal_bS20_sf"/>
</dbReference>
<evidence type="ECO:0000256" key="1">
    <source>
        <dbReference type="ARBA" id="ARBA00003134"/>
    </source>
</evidence>
<comment type="similarity">
    <text evidence="2 8">Belongs to the bacterial ribosomal protein bS20 family.</text>
</comment>
<evidence type="ECO:0000256" key="6">
    <source>
        <dbReference type="ARBA" id="ARBA00023274"/>
    </source>
</evidence>
<dbReference type="SUPFAM" id="SSF46992">
    <property type="entry name" value="Ribosomal protein S20"/>
    <property type="match status" value="1"/>
</dbReference>
<keyword evidence="11" id="KW-1185">Reference proteome</keyword>
<comment type="function">
    <text evidence="1 8">Binds directly to 16S ribosomal RNA.</text>
</comment>
<comment type="caution">
    <text evidence="10">The sequence shown here is derived from an EMBL/GenBank/DDBJ whole genome shotgun (WGS) entry which is preliminary data.</text>
</comment>
<dbReference type="GO" id="GO:0015935">
    <property type="term" value="C:small ribosomal subunit"/>
    <property type="evidence" value="ECO:0007669"/>
    <property type="project" value="TreeGrafter"/>
</dbReference>
<dbReference type="FunFam" id="1.20.58.110:FF:000001">
    <property type="entry name" value="30S ribosomal protein S20"/>
    <property type="match status" value="1"/>
</dbReference>
<evidence type="ECO:0000256" key="8">
    <source>
        <dbReference type="HAMAP-Rule" id="MF_00500"/>
    </source>
</evidence>
<dbReference type="GO" id="GO:0006412">
    <property type="term" value="P:translation"/>
    <property type="evidence" value="ECO:0007669"/>
    <property type="project" value="UniProtKB-UniRule"/>
</dbReference>
<accession>A0A839H4F3</accession>
<organism evidence="10 11">
    <name type="scientific">Thiospirillum jenense</name>
    <dbReference type="NCBI Taxonomy" id="1653858"/>
    <lineage>
        <taxon>Bacteria</taxon>
        <taxon>Pseudomonadati</taxon>
        <taxon>Pseudomonadota</taxon>
        <taxon>Gammaproteobacteria</taxon>
        <taxon>Chromatiales</taxon>
        <taxon>Chromatiaceae</taxon>
        <taxon>Thiospirillum</taxon>
    </lineage>
</organism>
<gene>
    <name evidence="8 10" type="primary">rpsT</name>
    <name evidence="10" type="ORF">HUK38_00165</name>
</gene>
<keyword evidence="3 8" id="KW-0699">rRNA-binding</keyword>
<reference evidence="10 11" key="1">
    <citation type="journal article" date="2020" name="Arch. Microbiol.">
        <title>The genome sequence of the giant phototrophic gammaproteobacterium Thiospirillum jenense gives insight into its physiological properties and phylogenetic relationships.</title>
        <authorList>
            <person name="Imhoff J.F."/>
            <person name="Meyer T.E."/>
            <person name="Kyndt J.A."/>
        </authorList>
    </citation>
    <scope>NUCLEOTIDE SEQUENCE [LARGE SCALE GENOMIC DNA]</scope>
    <source>
        <strain evidence="10 11">DSM 216</strain>
    </source>
</reference>
<evidence type="ECO:0000256" key="9">
    <source>
        <dbReference type="SAM" id="MobiDB-lite"/>
    </source>
</evidence>
<proteinExistence type="inferred from homology"/>
<dbReference type="InterPro" id="IPR002583">
    <property type="entry name" value="Ribosomal_bS20"/>
</dbReference>
<dbReference type="GO" id="GO:0005829">
    <property type="term" value="C:cytosol"/>
    <property type="evidence" value="ECO:0007669"/>
    <property type="project" value="TreeGrafter"/>
</dbReference>
<dbReference type="EMBL" id="JABVCQ010000001">
    <property type="protein sequence ID" value="MBB1124644.1"/>
    <property type="molecule type" value="Genomic_DNA"/>
</dbReference>
<keyword evidence="4 8" id="KW-0694">RNA-binding</keyword>
<dbReference type="AlphaFoldDB" id="A0A839H4F3"/>
<evidence type="ECO:0000256" key="5">
    <source>
        <dbReference type="ARBA" id="ARBA00022980"/>
    </source>
</evidence>
<protein>
    <recommendedName>
        <fullName evidence="7 8">Small ribosomal subunit protein bS20</fullName>
    </recommendedName>
</protein>
<evidence type="ECO:0000256" key="2">
    <source>
        <dbReference type="ARBA" id="ARBA00007634"/>
    </source>
</evidence>
<evidence type="ECO:0000256" key="4">
    <source>
        <dbReference type="ARBA" id="ARBA00022884"/>
    </source>
</evidence>
<dbReference type="NCBIfam" id="TIGR00029">
    <property type="entry name" value="S20"/>
    <property type="match status" value="1"/>
</dbReference>
<dbReference type="RefSeq" id="WP_182581753.1">
    <property type="nucleotide sequence ID" value="NZ_JABVCQ010000001.1"/>
</dbReference>
<evidence type="ECO:0000313" key="10">
    <source>
        <dbReference type="EMBL" id="MBB1124644.1"/>
    </source>
</evidence>
<keyword evidence="6 8" id="KW-0687">Ribonucleoprotein</keyword>
<dbReference type="GO" id="GO:0070181">
    <property type="term" value="F:small ribosomal subunit rRNA binding"/>
    <property type="evidence" value="ECO:0007669"/>
    <property type="project" value="TreeGrafter"/>
</dbReference>
<name>A0A839H4F3_9GAMM</name>
<sequence length="87" mass="9480">MANSAQAKKRAHQSEVHRQRNAAQRSRFRTAVKKVLKAILAEDKTAAVAAYQQAVPVIDNAAGKGLIHANKAARHKSRLNARLKAMA</sequence>